<evidence type="ECO:0000256" key="1">
    <source>
        <dbReference type="SAM" id="MobiDB-lite"/>
    </source>
</evidence>
<feature type="compositionally biased region" description="Basic and acidic residues" evidence="1">
    <location>
        <begin position="426"/>
        <end position="435"/>
    </location>
</feature>
<feature type="compositionally biased region" description="Basic and acidic residues" evidence="1">
    <location>
        <begin position="725"/>
        <end position="735"/>
    </location>
</feature>
<comment type="caution">
    <text evidence="2">The sequence shown here is derived from an EMBL/GenBank/DDBJ whole genome shotgun (WGS) entry which is preliminary data.</text>
</comment>
<feature type="compositionally biased region" description="Low complexity" evidence="1">
    <location>
        <begin position="613"/>
        <end position="629"/>
    </location>
</feature>
<dbReference type="AlphaFoldDB" id="A0AAW2I3B6"/>
<feature type="compositionally biased region" description="Basic residues" evidence="1">
    <location>
        <begin position="688"/>
        <end position="715"/>
    </location>
</feature>
<name>A0AAW2I3B6_9NEOP</name>
<proteinExistence type="predicted"/>
<feature type="region of interest" description="Disordered" evidence="1">
    <location>
        <begin position="503"/>
        <end position="633"/>
    </location>
</feature>
<feature type="compositionally biased region" description="Basic and acidic residues" evidence="1">
    <location>
        <begin position="476"/>
        <end position="485"/>
    </location>
</feature>
<dbReference type="GO" id="GO:0033557">
    <property type="term" value="C:Slx1-Slx4 complex"/>
    <property type="evidence" value="ECO:0007669"/>
    <property type="project" value="TreeGrafter"/>
</dbReference>
<dbReference type="PANTHER" id="PTHR21541:SF3">
    <property type="entry name" value="STRUCTURE-SPECIFIC ENDONUCLEASE SUBUNIT SLX4"/>
    <property type="match status" value="1"/>
</dbReference>
<evidence type="ECO:0000313" key="2">
    <source>
        <dbReference type="EMBL" id="KAL0276572.1"/>
    </source>
</evidence>
<accession>A0AAW2I3B6</accession>
<protein>
    <recommendedName>
        <fullName evidence="3">Structure-specific endonuclease subunit SLX4</fullName>
    </recommendedName>
</protein>
<dbReference type="Gene3D" id="3.30.710.10">
    <property type="entry name" value="Potassium Channel Kv1.1, Chain A"/>
    <property type="match status" value="1"/>
</dbReference>
<gene>
    <name evidence="2" type="ORF">PYX00_004123</name>
</gene>
<dbReference type="InterPro" id="IPR011333">
    <property type="entry name" value="SKP1/BTB/POZ_sf"/>
</dbReference>
<feature type="region of interest" description="Disordered" evidence="1">
    <location>
        <begin position="460"/>
        <end position="490"/>
    </location>
</feature>
<evidence type="ECO:0008006" key="3">
    <source>
        <dbReference type="Google" id="ProtNLM"/>
    </source>
</evidence>
<sequence length="735" mass="82004">MNNDSDLDDSDFLCIGKSFKRKATDVTNNLDKRLKHDENLGDGDLILDDKKQQVENVTHEVNNSLKSSLAENLVEKNWETDMANTSYQSKLETERHCIDTDETAGGAMVSSLQDYYSCPVCSKMFDSEIAHISHMKQCAKKSKMTAKELLEALELHKKQLKERISLGQSLPLQRKRAKAAHLWELGASSDKTEWYVEGVKSLIIDDDSDVRENSQKIIENQKSDDIQAEITKLNLPKSSVFTDWKKLINNEHLSDLRFRSKEGENIFVHSVVAFARCPRVLDPDAQTVFLKFESKTIHWFLTYLYCGILDELPLSEVERLFELAQDVKYDELVDVLKALRKELNLKRNGEVACEVPVEKPGTNVGDLKIDDSSRDSDVIISSPPIQESQFKDTAKDQSHFEDSSAAAVACLESIGVQDVSVSQESGKVDDQRGVNENEDSDATYCEDLETGALDVDAVPADENVSKGDMFEEEENARDVDSRPGEEQDEDDCVLVWSSAGRVPTPEYDVPEFDPYEHFNNSMPTADPPSDDEPVVSLSVPAGDVSPPRTDSAVRGPAYSSTPIAAISTTSQKDSTPKVSKPKKRKTAIISEKKHESPASKTHYAEGPNREEVSPASSWEESSTEASPAPDYSLMGASTIKKHLTKYGLKRSLSKNKAKKILRHIYEELHPLLNVKSGKIVKFSGSGRGKMRRASSGKVSRRRRSENGEKRRKRLSSAKNSGEGSSRIRETYAADR</sequence>
<organism evidence="2">
    <name type="scientific">Menopon gallinae</name>
    <name type="common">poultry shaft louse</name>
    <dbReference type="NCBI Taxonomy" id="328185"/>
    <lineage>
        <taxon>Eukaryota</taxon>
        <taxon>Metazoa</taxon>
        <taxon>Ecdysozoa</taxon>
        <taxon>Arthropoda</taxon>
        <taxon>Hexapoda</taxon>
        <taxon>Insecta</taxon>
        <taxon>Pterygota</taxon>
        <taxon>Neoptera</taxon>
        <taxon>Paraneoptera</taxon>
        <taxon>Psocodea</taxon>
        <taxon>Troctomorpha</taxon>
        <taxon>Phthiraptera</taxon>
        <taxon>Amblycera</taxon>
        <taxon>Menoponidae</taxon>
        <taxon>Menopon</taxon>
    </lineage>
</organism>
<dbReference type="GO" id="GO:0000712">
    <property type="term" value="P:resolution of meiotic recombination intermediates"/>
    <property type="evidence" value="ECO:0007669"/>
    <property type="project" value="TreeGrafter"/>
</dbReference>
<feature type="region of interest" description="Disordered" evidence="1">
    <location>
        <begin position="420"/>
        <end position="440"/>
    </location>
</feature>
<feature type="region of interest" description="Disordered" evidence="1">
    <location>
        <begin position="683"/>
        <end position="735"/>
    </location>
</feature>
<feature type="compositionally biased region" description="Low complexity" evidence="1">
    <location>
        <begin position="556"/>
        <end position="570"/>
    </location>
</feature>
<dbReference type="PANTHER" id="PTHR21541">
    <property type="entry name" value="BTB POZ DOMAIN CONTAINING 12"/>
    <property type="match status" value="1"/>
</dbReference>
<dbReference type="EMBL" id="JARGDH010000002">
    <property type="protein sequence ID" value="KAL0276572.1"/>
    <property type="molecule type" value="Genomic_DNA"/>
</dbReference>
<reference evidence="2" key="1">
    <citation type="journal article" date="2024" name="Gigascience">
        <title>Chromosome-level genome of the poultry shaft louse Menopon gallinae provides insight into the host-switching and adaptive evolution of parasitic lice.</title>
        <authorList>
            <person name="Xu Y."/>
            <person name="Ma L."/>
            <person name="Liu S."/>
            <person name="Liang Y."/>
            <person name="Liu Q."/>
            <person name="He Z."/>
            <person name="Tian L."/>
            <person name="Duan Y."/>
            <person name="Cai W."/>
            <person name="Li H."/>
            <person name="Song F."/>
        </authorList>
    </citation>
    <scope>NUCLEOTIDE SEQUENCE</scope>
    <source>
        <strain evidence="2">Cailab_2023a</strain>
    </source>
</reference>
<dbReference type="CDD" id="cd22999">
    <property type="entry name" value="SAP_SLX4"/>
    <property type="match status" value="1"/>
</dbReference>